<reference evidence="2" key="1">
    <citation type="submission" date="2019-08" db="EMBL/GenBank/DDBJ databases">
        <authorList>
            <person name="Kucharzyk K."/>
            <person name="Murdoch R.W."/>
            <person name="Higgins S."/>
            <person name="Loffler F."/>
        </authorList>
    </citation>
    <scope>NUCLEOTIDE SEQUENCE</scope>
</reference>
<evidence type="ECO:0008006" key="3">
    <source>
        <dbReference type="Google" id="ProtNLM"/>
    </source>
</evidence>
<gene>
    <name evidence="2" type="ORF">SDC9_25111</name>
</gene>
<organism evidence="2">
    <name type="scientific">bioreactor metagenome</name>
    <dbReference type="NCBI Taxonomy" id="1076179"/>
    <lineage>
        <taxon>unclassified sequences</taxon>
        <taxon>metagenomes</taxon>
        <taxon>ecological metagenomes</taxon>
    </lineage>
</organism>
<dbReference type="EMBL" id="VSSQ01000124">
    <property type="protein sequence ID" value="MPL79235.1"/>
    <property type="molecule type" value="Genomic_DNA"/>
</dbReference>
<sequence length="132" mass="15030">MSDRNYQDTDLTDPHGEAEMLRAEVERWRTAAIQKDKLHAAAMSVVRASSYENEAIRDELEAITTERDALRAEVEQLRIDAERYRYLRERDLETISAGGVFAGMTPRNVVLNGEDLDHAVDAALKGDDHEWN</sequence>
<accession>A0A644UJR7</accession>
<comment type="caution">
    <text evidence="2">The sequence shown here is derived from an EMBL/GenBank/DDBJ whole genome shotgun (WGS) entry which is preliminary data.</text>
</comment>
<keyword evidence="1" id="KW-0175">Coiled coil</keyword>
<proteinExistence type="predicted"/>
<evidence type="ECO:0000256" key="1">
    <source>
        <dbReference type="SAM" id="Coils"/>
    </source>
</evidence>
<name>A0A644UJR7_9ZZZZ</name>
<evidence type="ECO:0000313" key="2">
    <source>
        <dbReference type="EMBL" id="MPL79235.1"/>
    </source>
</evidence>
<protein>
    <recommendedName>
        <fullName evidence="3">Ead/Ea22-like family protein</fullName>
    </recommendedName>
</protein>
<dbReference type="AlphaFoldDB" id="A0A644UJR7"/>
<feature type="coiled-coil region" evidence="1">
    <location>
        <begin position="53"/>
        <end position="87"/>
    </location>
</feature>